<feature type="repeat" description="WD" evidence="5">
    <location>
        <begin position="331"/>
        <end position="365"/>
    </location>
</feature>
<dbReference type="SMART" id="SM00320">
    <property type="entry name" value="WD40"/>
    <property type="match status" value="4"/>
</dbReference>
<name>M2RFK0_CERS8</name>
<organism evidence="6 7">
    <name type="scientific">Ceriporiopsis subvermispora (strain B)</name>
    <name type="common">White-rot fungus</name>
    <name type="synonym">Gelatoporia subvermispora</name>
    <dbReference type="NCBI Taxonomy" id="914234"/>
    <lineage>
        <taxon>Eukaryota</taxon>
        <taxon>Fungi</taxon>
        <taxon>Dikarya</taxon>
        <taxon>Basidiomycota</taxon>
        <taxon>Agaricomycotina</taxon>
        <taxon>Agaricomycetes</taxon>
        <taxon>Polyporales</taxon>
        <taxon>Gelatoporiaceae</taxon>
        <taxon>Gelatoporia</taxon>
    </lineage>
</organism>
<dbReference type="PROSITE" id="PS50082">
    <property type="entry name" value="WD_REPEATS_2"/>
    <property type="match status" value="2"/>
</dbReference>
<keyword evidence="2" id="KW-0677">Repeat</keyword>
<dbReference type="PROSITE" id="PS50294">
    <property type="entry name" value="WD_REPEATS_REGION"/>
    <property type="match status" value="1"/>
</dbReference>
<dbReference type="PROSITE" id="PS00678">
    <property type="entry name" value="WD_REPEATS_1"/>
    <property type="match status" value="1"/>
</dbReference>
<protein>
    <submittedName>
        <fullName evidence="6">Uncharacterized protein</fullName>
    </submittedName>
</protein>
<sequence length="456" mass="47611">MSSATITPALAPSTLPICTVQHDFQTILSEVREGLVPEDKFWLSCYEDGQPSVHGRVVVDLDDRDRDLARVHARDGVEMTQHIQNVVYSAACPALDIPHTRLALPAASYPDPPSTSSRRSHQITAFDVAPDGSQFATGYHDGTVFLRSVPIATSSTSPYAAAKSHVSSVTSLRFFPSSRVLLSAGADFSLHILPAEPPESIGASQVIVGPVRTLRGHTRAVTDSAIISRGRNLLSSAKDATVRLWDVPSGSQIRSIPLDSPVLKLSVGERPSISPNGTGADLSAHADVDEREVDTTDKLAFAALADGSFTVVDLRSKRPVARSAPVAAGAVATSAAALSAIAYAPGDSVLATGSTNGLVRVYDVRALGGAYACPQSGVDGHAERELGLAIAASDGLPYISCLKSTAGGAVVSVRAELVGMDCDAVRVARVVASRAGGEEIWTAGDDGVVRRHLSAR</sequence>
<evidence type="ECO:0000256" key="3">
    <source>
        <dbReference type="ARBA" id="ARBA00022942"/>
    </source>
</evidence>
<dbReference type="Pfam" id="PF00400">
    <property type="entry name" value="WD40"/>
    <property type="match status" value="4"/>
</dbReference>
<dbReference type="PANTHER" id="PTHR19857:SF19">
    <property type="entry name" value="26S PROTEASOME REGULATORY SUBUNIT RPN14"/>
    <property type="match status" value="1"/>
</dbReference>
<evidence type="ECO:0000256" key="5">
    <source>
        <dbReference type="PROSITE-ProRule" id="PRU00221"/>
    </source>
</evidence>
<feature type="repeat" description="WD" evidence="5">
    <location>
        <begin position="214"/>
        <end position="255"/>
    </location>
</feature>
<evidence type="ECO:0000313" key="6">
    <source>
        <dbReference type="EMBL" id="EMD37237.1"/>
    </source>
</evidence>
<dbReference type="GO" id="GO:0000502">
    <property type="term" value="C:proteasome complex"/>
    <property type="evidence" value="ECO:0007669"/>
    <property type="project" value="UniProtKB-KW"/>
</dbReference>
<gene>
    <name evidence="6" type="ORF">CERSUDRAFT_155788</name>
</gene>
<evidence type="ECO:0000256" key="1">
    <source>
        <dbReference type="ARBA" id="ARBA00022574"/>
    </source>
</evidence>
<dbReference type="Gene3D" id="2.130.10.10">
    <property type="entry name" value="YVTN repeat-like/Quinoprotein amine dehydrogenase"/>
    <property type="match status" value="2"/>
</dbReference>
<dbReference type="OrthoDB" id="10257301at2759"/>
<dbReference type="PANTHER" id="PTHR19857">
    <property type="entry name" value="MITOCHONDRIAL DIVISION PROTEIN 1-RELATED"/>
    <property type="match status" value="1"/>
</dbReference>
<dbReference type="SUPFAM" id="SSF50978">
    <property type="entry name" value="WD40 repeat-like"/>
    <property type="match status" value="1"/>
</dbReference>
<dbReference type="InterPro" id="IPR051179">
    <property type="entry name" value="WD_repeat_multifunction"/>
</dbReference>
<dbReference type="InterPro" id="IPR015943">
    <property type="entry name" value="WD40/YVTN_repeat-like_dom_sf"/>
</dbReference>
<dbReference type="STRING" id="914234.M2RFK0"/>
<dbReference type="HOGENOM" id="CLU_037051_3_0_1"/>
<keyword evidence="3" id="KW-0647">Proteasome</keyword>
<evidence type="ECO:0000256" key="4">
    <source>
        <dbReference type="ARBA" id="ARBA00038321"/>
    </source>
</evidence>
<proteinExistence type="inferred from homology"/>
<dbReference type="Proteomes" id="UP000016930">
    <property type="component" value="Unassembled WGS sequence"/>
</dbReference>
<reference evidence="6 7" key="1">
    <citation type="journal article" date="2012" name="Proc. Natl. Acad. Sci. U.S.A.">
        <title>Comparative genomics of Ceriporiopsis subvermispora and Phanerochaete chrysosporium provide insight into selective ligninolysis.</title>
        <authorList>
            <person name="Fernandez-Fueyo E."/>
            <person name="Ruiz-Duenas F.J."/>
            <person name="Ferreira P."/>
            <person name="Floudas D."/>
            <person name="Hibbett D.S."/>
            <person name="Canessa P."/>
            <person name="Larrondo L.F."/>
            <person name="James T.Y."/>
            <person name="Seelenfreund D."/>
            <person name="Lobos S."/>
            <person name="Polanco R."/>
            <person name="Tello M."/>
            <person name="Honda Y."/>
            <person name="Watanabe T."/>
            <person name="Watanabe T."/>
            <person name="Ryu J.S."/>
            <person name="Kubicek C.P."/>
            <person name="Schmoll M."/>
            <person name="Gaskell J."/>
            <person name="Hammel K.E."/>
            <person name="St John F.J."/>
            <person name="Vanden Wymelenberg A."/>
            <person name="Sabat G."/>
            <person name="Splinter BonDurant S."/>
            <person name="Syed K."/>
            <person name="Yadav J.S."/>
            <person name="Doddapaneni H."/>
            <person name="Subramanian V."/>
            <person name="Lavin J.L."/>
            <person name="Oguiza J.A."/>
            <person name="Perez G."/>
            <person name="Pisabarro A.G."/>
            <person name="Ramirez L."/>
            <person name="Santoyo F."/>
            <person name="Master E."/>
            <person name="Coutinho P.M."/>
            <person name="Henrissat B."/>
            <person name="Lombard V."/>
            <person name="Magnuson J.K."/>
            <person name="Kuees U."/>
            <person name="Hori C."/>
            <person name="Igarashi K."/>
            <person name="Samejima M."/>
            <person name="Held B.W."/>
            <person name="Barry K.W."/>
            <person name="LaButti K.M."/>
            <person name="Lapidus A."/>
            <person name="Lindquist E.A."/>
            <person name="Lucas S.M."/>
            <person name="Riley R."/>
            <person name="Salamov A.A."/>
            <person name="Hoffmeister D."/>
            <person name="Schwenk D."/>
            <person name="Hadar Y."/>
            <person name="Yarden O."/>
            <person name="de Vries R.P."/>
            <person name="Wiebenga A."/>
            <person name="Stenlid J."/>
            <person name="Eastwood D."/>
            <person name="Grigoriev I.V."/>
            <person name="Berka R.M."/>
            <person name="Blanchette R.A."/>
            <person name="Kersten P."/>
            <person name="Martinez A.T."/>
            <person name="Vicuna R."/>
            <person name="Cullen D."/>
        </authorList>
    </citation>
    <scope>NUCLEOTIDE SEQUENCE [LARGE SCALE GENOMIC DNA]</scope>
    <source>
        <strain evidence="6 7">B</strain>
    </source>
</reference>
<accession>M2RFK0</accession>
<comment type="similarity">
    <text evidence="4">Belongs to the WD repeat PAAF1/RPN14 family.</text>
</comment>
<keyword evidence="1 5" id="KW-0853">WD repeat</keyword>
<evidence type="ECO:0000313" key="7">
    <source>
        <dbReference type="Proteomes" id="UP000016930"/>
    </source>
</evidence>
<dbReference type="InterPro" id="IPR019775">
    <property type="entry name" value="WD40_repeat_CS"/>
</dbReference>
<dbReference type="InterPro" id="IPR001680">
    <property type="entry name" value="WD40_rpt"/>
</dbReference>
<dbReference type="AlphaFoldDB" id="M2RFK0"/>
<dbReference type="EMBL" id="KB445797">
    <property type="protein sequence ID" value="EMD37237.1"/>
    <property type="molecule type" value="Genomic_DNA"/>
</dbReference>
<keyword evidence="7" id="KW-1185">Reference proteome</keyword>
<dbReference type="InterPro" id="IPR036322">
    <property type="entry name" value="WD40_repeat_dom_sf"/>
</dbReference>
<evidence type="ECO:0000256" key="2">
    <source>
        <dbReference type="ARBA" id="ARBA00022737"/>
    </source>
</evidence>